<evidence type="ECO:0000256" key="5">
    <source>
        <dbReference type="ARBA" id="ARBA00018429"/>
    </source>
</evidence>
<evidence type="ECO:0000256" key="4">
    <source>
        <dbReference type="ARBA" id="ARBA00012030"/>
    </source>
</evidence>
<comment type="function">
    <text evidence="2 9 11">Excises uracil residues from the DNA which can arise as a result of misincorporation of dUMP residues by DNA polymerase or due to deamination of cytosine.</text>
</comment>
<dbReference type="SMART" id="SM00986">
    <property type="entry name" value="UDG"/>
    <property type="match status" value="1"/>
</dbReference>
<dbReference type="NCBIfam" id="NF003588">
    <property type="entry name" value="PRK05254.1-1"/>
    <property type="match status" value="1"/>
</dbReference>
<dbReference type="Proteomes" id="UP001157186">
    <property type="component" value="Unassembled WGS sequence"/>
</dbReference>
<dbReference type="PANTHER" id="PTHR11264:SF0">
    <property type="entry name" value="URACIL-DNA GLYCOSYLASE"/>
    <property type="match status" value="1"/>
</dbReference>
<name>A0ABQ6GTW4_9GAMM</name>
<dbReference type="CDD" id="cd10027">
    <property type="entry name" value="UDG-F1-like"/>
    <property type="match status" value="1"/>
</dbReference>
<dbReference type="InterPro" id="IPR018085">
    <property type="entry name" value="Ura-DNA_Glyclase_AS"/>
</dbReference>
<comment type="similarity">
    <text evidence="3 9 11">Belongs to the uracil-DNA glycosylase (UDG) superfamily. UNG family.</text>
</comment>
<dbReference type="SMART" id="SM00987">
    <property type="entry name" value="UreE_C"/>
    <property type="match status" value="1"/>
</dbReference>
<keyword evidence="9" id="KW-0963">Cytoplasm</keyword>
<dbReference type="NCBIfam" id="NF003591">
    <property type="entry name" value="PRK05254.1-4"/>
    <property type="match status" value="1"/>
</dbReference>
<keyword evidence="14" id="KW-1185">Reference proteome</keyword>
<keyword evidence="6 9" id="KW-0227">DNA damage</keyword>
<protein>
    <recommendedName>
        <fullName evidence="5 9">Uracil-DNA glycosylase</fullName>
        <shortName evidence="9">UDG</shortName>
        <ecNumber evidence="4 9">3.2.2.27</ecNumber>
    </recommendedName>
</protein>
<dbReference type="PROSITE" id="PS00130">
    <property type="entry name" value="U_DNA_GLYCOSYLASE"/>
    <property type="match status" value="1"/>
</dbReference>
<evidence type="ECO:0000259" key="12">
    <source>
        <dbReference type="SMART" id="SM00986"/>
    </source>
</evidence>
<feature type="domain" description="Uracil-DNA glycosylase-like" evidence="12">
    <location>
        <begin position="57"/>
        <end position="224"/>
    </location>
</feature>
<sequence length="250" mass="27868">MIDNCPFFMNNIKPVWQQLISEQQQQLYFQTLTNEIAKQRQQGDVIFPLEEDVFNAFSFCDLPDIKVVILGQDPYHGIGDKGQPQAHGLAFSVNFDVKIPPSLVNIYKELATDIAGFVAPKHGNLTLWAQQGVLLLNTVLTVKQGQAHSHASLGWQNFTEAVIAKLSAENSGCVFILWGSHAQKKTKMIDSTKHCVLNGPHPSPLSAYRGFFGSRPFSQTNAWLTEQGKAPINWQLSERKSSAQAELFID</sequence>
<evidence type="ECO:0000256" key="7">
    <source>
        <dbReference type="ARBA" id="ARBA00022801"/>
    </source>
</evidence>
<keyword evidence="8 9" id="KW-0234">DNA repair</keyword>
<dbReference type="Pfam" id="PF03167">
    <property type="entry name" value="UDG"/>
    <property type="match status" value="1"/>
</dbReference>
<evidence type="ECO:0000256" key="1">
    <source>
        <dbReference type="ARBA" id="ARBA00001400"/>
    </source>
</evidence>
<keyword evidence="7 9" id="KW-0378">Hydrolase</keyword>
<evidence type="ECO:0000256" key="8">
    <source>
        <dbReference type="ARBA" id="ARBA00023204"/>
    </source>
</evidence>
<dbReference type="Gene3D" id="3.40.470.10">
    <property type="entry name" value="Uracil-DNA glycosylase-like domain"/>
    <property type="match status" value="1"/>
</dbReference>
<dbReference type="NCBIfam" id="NF003589">
    <property type="entry name" value="PRK05254.1-2"/>
    <property type="match status" value="1"/>
</dbReference>
<dbReference type="PANTHER" id="PTHR11264">
    <property type="entry name" value="URACIL-DNA GLYCOSYLASE"/>
    <property type="match status" value="1"/>
</dbReference>
<dbReference type="EMBL" id="BSST01000001">
    <property type="protein sequence ID" value="GLX79380.1"/>
    <property type="molecule type" value="Genomic_DNA"/>
</dbReference>
<evidence type="ECO:0000256" key="11">
    <source>
        <dbReference type="RuleBase" id="RU003780"/>
    </source>
</evidence>
<dbReference type="EC" id="3.2.2.27" evidence="4 9"/>
<evidence type="ECO:0000256" key="10">
    <source>
        <dbReference type="PROSITE-ProRule" id="PRU10072"/>
    </source>
</evidence>
<dbReference type="NCBIfam" id="NF003592">
    <property type="entry name" value="PRK05254.1-5"/>
    <property type="match status" value="1"/>
</dbReference>
<evidence type="ECO:0000313" key="14">
    <source>
        <dbReference type="Proteomes" id="UP001157186"/>
    </source>
</evidence>
<comment type="subcellular location">
    <subcellularLocation>
        <location evidence="9">Cytoplasm</location>
    </subcellularLocation>
</comment>
<dbReference type="HAMAP" id="MF_00148">
    <property type="entry name" value="UDG"/>
    <property type="match status" value="1"/>
</dbReference>
<evidence type="ECO:0000256" key="6">
    <source>
        <dbReference type="ARBA" id="ARBA00022763"/>
    </source>
</evidence>
<feature type="active site" description="Proton acceptor" evidence="9 10">
    <location>
        <position position="73"/>
    </location>
</feature>
<organism evidence="13 14">
    <name type="scientific">Thalassotalea insulae</name>
    <dbReference type="NCBI Taxonomy" id="2056778"/>
    <lineage>
        <taxon>Bacteria</taxon>
        <taxon>Pseudomonadati</taxon>
        <taxon>Pseudomonadota</taxon>
        <taxon>Gammaproteobacteria</taxon>
        <taxon>Alteromonadales</taxon>
        <taxon>Colwelliaceae</taxon>
        <taxon>Thalassotalea</taxon>
    </lineage>
</organism>
<dbReference type="InterPro" id="IPR002043">
    <property type="entry name" value="UDG_fam1"/>
</dbReference>
<evidence type="ECO:0000256" key="9">
    <source>
        <dbReference type="HAMAP-Rule" id="MF_00148"/>
    </source>
</evidence>
<dbReference type="InterPro" id="IPR005122">
    <property type="entry name" value="Uracil-DNA_glycosylase-like"/>
</dbReference>
<dbReference type="SUPFAM" id="SSF52141">
    <property type="entry name" value="Uracil-DNA glycosylase-like"/>
    <property type="match status" value="1"/>
</dbReference>
<dbReference type="InterPro" id="IPR036895">
    <property type="entry name" value="Uracil-DNA_glycosylase-like_sf"/>
</dbReference>
<gene>
    <name evidence="9 13" type="primary">ung</name>
    <name evidence="13" type="ORF">tinsulaeT_27200</name>
</gene>
<evidence type="ECO:0000256" key="2">
    <source>
        <dbReference type="ARBA" id="ARBA00002631"/>
    </source>
</evidence>
<dbReference type="NCBIfam" id="TIGR00628">
    <property type="entry name" value="ung"/>
    <property type="match status" value="1"/>
</dbReference>
<accession>A0ABQ6GTW4</accession>
<comment type="caution">
    <text evidence="13">The sequence shown here is derived from an EMBL/GenBank/DDBJ whole genome shotgun (WGS) entry which is preliminary data.</text>
</comment>
<proteinExistence type="inferred from homology"/>
<comment type="catalytic activity">
    <reaction evidence="1 9 11">
        <text>Hydrolyzes single-stranded DNA or mismatched double-stranded DNA and polynucleotides, releasing free uracil.</text>
        <dbReference type="EC" id="3.2.2.27"/>
    </reaction>
</comment>
<evidence type="ECO:0000256" key="3">
    <source>
        <dbReference type="ARBA" id="ARBA00008184"/>
    </source>
</evidence>
<evidence type="ECO:0000313" key="13">
    <source>
        <dbReference type="EMBL" id="GLX79380.1"/>
    </source>
</evidence>
<reference evidence="13 14" key="1">
    <citation type="submission" date="2023-03" db="EMBL/GenBank/DDBJ databases">
        <title>Draft genome sequence of Thalassotalea insulae KCTC 62186T.</title>
        <authorList>
            <person name="Sawabe T."/>
        </authorList>
    </citation>
    <scope>NUCLEOTIDE SEQUENCE [LARGE SCALE GENOMIC DNA]</scope>
    <source>
        <strain evidence="13 14">KCTC 62186</strain>
    </source>
</reference>